<evidence type="ECO:0000256" key="4">
    <source>
        <dbReference type="ARBA" id="ARBA00023015"/>
    </source>
</evidence>
<evidence type="ECO:0000256" key="5">
    <source>
        <dbReference type="ARBA" id="ARBA00023163"/>
    </source>
</evidence>
<keyword evidence="2 6" id="KW-1184">Jasmonic acid signaling pathway</keyword>
<dbReference type="InterPro" id="IPR040390">
    <property type="entry name" value="TIFY/JAZ"/>
</dbReference>
<gene>
    <name evidence="9" type="ORF">QYE76_070330</name>
</gene>
<dbReference type="GO" id="GO:0009611">
    <property type="term" value="P:response to wounding"/>
    <property type="evidence" value="ECO:0007669"/>
    <property type="project" value="UniProtKB-UniRule"/>
</dbReference>
<keyword evidence="3" id="KW-0832">Ubl conjugation</keyword>
<sequence>MPQLATTHILPHHLLSPSLITDSSSSSSSSSSLVSIKNPASATPAPATTQSIDPAQLVEPADRGHRSPPPKPSLQSMATGSATKDSAAAPRRFALACGALSQFVKASGAAARVAAAAQEPHGPPAEGAQNLTIFYGGRVVVLDGCTPARAAELILYATAAATPAAPAPTLVDVPIARKMSLQRFLSKRKDRCVPEVEMAPPPPAKKGKTEASSWLALGSLGDMHAQ</sequence>
<dbReference type="GO" id="GO:0005634">
    <property type="term" value="C:nucleus"/>
    <property type="evidence" value="ECO:0007669"/>
    <property type="project" value="UniProtKB-SubCell"/>
</dbReference>
<accession>A0AAD8SHS6</accession>
<evidence type="ECO:0000256" key="2">
    <source>
        <dbReference type="ARBA" id="ARBA00022819"/>
    </source>
</evidence>
<feature type="compositionally biased region" description="Low complexity" evidence="7">
    <location>
        <begin position="17"/>
        <end position="49"/>
    </location>
</feature>
<comment type="similarity">
    <text evidence="1 6">Belongs to the TIFY/JAZ family.</text>
</comment>
<evidence type="ECO:0000313" key="10">
    <source>
        <dbReference type="Proteomes" id="UP001231189"/>
    </source>
</evidence>
<feature type="region of interest" description="Disordered" evidence="7">
    <location>
        <begin position="17"/>
        <end position="85"/>
    </location>
</feature>
<comment type="caution">
    <text evidence="9">The sequence shown here is derived from an EMBL/GenBank/DDBJ whole genome shotgun (WGS) entry which is preliminary data.</text>
</comment>
<dbReference type="Pfam" id="PF06200">
    <property type="entry name" value="tify"/>
    <property type="match status" value="1"/>
</dbReference>
<proteinExistence type="inferred from homology"/>
<organism evidence="9 10">
    <name type="scientific">Lolium multiflorum</name>
    <name type="common">Italian ryegrass</name>
    <name type="synonym">Lolium perenne subsp. multiflorum</name>
    <dbReference type="NCBI Taxonomy" id="4521"/>
    <lineage>
        <taxon>Eukaryota</taxon>
        <taxon>Viridiplantae</taxon>
        <taxon>Streptophyta</taxon>
        <taxon>Embryophyta</taxon>
        <taxon>Tracheophyta</taxon>
        <taxon>Spermatophyta</taxon>
        <taxon>Magnoliopsida</taxon>
        <taxon>Liliopsida</taxon>
        <taxon>Poales</taxon>
        <taxon>Poaceae</taxon>
        <taxon>BOP clade</taxon>
        <taxon>Pooideae</taxon>
        <taxon>Poodae</taxon>
        <taxon>Poeae</taxon>
        <taxon>Poeae Chloroplast Group 2 (Poeae type)</taxon>
        <taxon>Loliodinae</taxon>
        <taxon>Loliinae</taxon>
        <taxon>Lolium</taxon>
    </lineage>
</organism>
<dbReference type="InterPro" id="IPR018467">
    <property type="entry name" value="CCT_CS"/>
</dbReference>
<evidence type="ECO:0000256" key="6">
    <source>
        <dbReference type="RuleBase" id="RU369065"/>
    </source>
</evidence>
<dbReference type="GO" id="GO:2000022">
    <property type="term" value="P:regulation of jasmonic acid mediated signaling pathway"/>
    <property type="evidence" value="ECO:0007669"/>
    <property type="project" value="UniProtKB-UniRule"/>
</dbReference>
<reference evidence="9" key="1">
    <citation type="submission" date="2023-07" db="EMBL/GenBank/DDBJ databases">
        <title>A chromosome-level genome assembly of Lolium multiflorum.</title>
        <authorList>
            <person name="Chen Y."/>
            <person name="Copetti D."/>
            <person name="Kolliker R."/>
            <person name="Studer B."/>
        </authorList>
    </citation>
    <scope>NUCLEOTIDE SEQUENCE</scope>
    <source>
        <strain evidence="9">02402/16</strain>
        <tissue evidence="9">Leaf</tissue>
    </source>
</reference>
<comment type="domain">
    <text evidence="6">The jas domain is required for interaction with COI1.</text>
</comment>
<dbReference type="PANTHER" id="PTHR33077:SF59">
    <property type="entry name" value="PROTEIN TIFY 11A"/>
    <property type="match status" value="1"/>
</dbReference>
<name>A0AAD8SHS6_LOLMU</name>
<evidence type="ECO:0000313" key="9">
    <source>
        <dbReference type="EMBL" id="KAK1652525.1"/>
    </source>
</evidence>
<protein>
    <recommendedName>
        <fullName evidence="6">Protein TIFY</fullName>
    </recommendedName>
    <alternativeName>
        <fullName evidence="6">Jasmonate ZIM domain-containing protein</fullName>
    </alternativeName>
</protein>
<keyword evidence="10" id="KW-1185">Reference proteome</keyword>
<evidence type="ECO:0000256" key="3">
    <source>
        <dbReference type="ARBA" id="ARBA00022843"/>
    </source>
</evidence>
<feature type="domain" description="Tify" evidence="8">
    <location>
        <begin position="124"/>
        <end position="159"/>
    </location>
</feature>
<keyword evidence="5" id="KW-0804">Transcription</keyword>
<dbReference type="InterPro" id="IPR010399">
    <property type="entry name" value="Tify_dom"/>
</dbReference>
<dbReference type="EMBL" id="JAUUTY010000004">
    <property type="protein sequence ID" value="KAK1652525.1"/>
    <property type="molecule type" value="Genomic_DNA"/>
</dbReference>
<dbReference type="Pfam" id="PF09425">
    <property type="entry name" value="Jas_motif"/>
    <property type="match status" value="1"/>
</dbReference>
<dbReference type="PANTHER" id="PTHR33077">
    <property type="entry name" value="PROTEIN TIFY 4A-RELATED-RELATED"/>
    <property type="match status" value="1"/>
</dbReference>
<evidence type="ECO:0000256" key="7">
    <source>
        <dbReference type="SAM" id="MobiDB-lite"/>
    </source>
</evidence>
<dbReference type="AlphaFoldDB" id="A0AAD8SHS6"/>
<feature type="compositionally biased region" description="Polar residues" evidence="7">
    <location>
        <begin position="73"/>
        <end position="84"/>
    </location>
</feature>
<dbReference type="PROSITE" id="PS51320">
    <property type="entry name" value="TIFY"/>
    <property type="match status" value="1"/>
</dbReference>
<dbReference type="SMART" id="SM00979">
    <property type="entry name" value="TIFY"/>
    <property type="match status" value="1"/>
</dbReference>
<comment type="subcellular location">
    <subcellularLocation>
        <location evidence="6">Nucleus</location>
    </subcellularLocation>
</comment>
<comment type="function">
    <text evidence="6">Repressor of jasmonate responses.</text>
</comment>
<keyword evidence="6" id="KW-0539">Nucleus</keyword>
<evidence type="ECO:0000256" key="1">
    <source>
        <dbReference type="ARBA" id="ARBA00008614"/>
    </source>
</evidence>
<evidence type="ECO:0000259" key="8">
    <source>
        <dbReference type="PROSITE" id="PS51320"/>
    </source>
</evidence>
<dbReference type="GO" id="GO:0031347">
    <property type="term" value="P:regulation of defense response"/>
    <property type="evidence" value="ECO:0007669"/>
    <property type="project" value="UniProtKB-UniRule"/>
</dbReference>
<keyword evidence="4" id="KW-0805">Transcription regulation</keyword>
<dbReference type="Proteomes" id="UP001231189">
    <property type="component" value="Unassembled WGS sequence"/>
</dbReference>